<dbReference type="AlphaFoldDB" id="A0A2Y9C8H7"/>
<keyword evidence="5" id="KW-0969">Cilium</keyword>
<dbReference type="GO" id="GO:0044781">
    <property type="term" value="P:bacterial-type flagellum organization"/>
    <property type="evidence" value="ECO:0007669"/>
    <property type="project" value="UniProtKB-KW"/>
</dbReference>
<proteinExistence type="predicted"/>
<organism evidence="5 7">
    <name type="scientific">Jannaschia seohaensis</name>
    <dbReference type="NCBI Taxonomy" id="475081"/>
    <lineage>
        <taxon>Bacteria</taxon>
        <taxon>Pseudomonadati</taxon>
        <taxon>Pseudomonadota</taxon>
        <taxon>Alphaproteobacteria</taxon>
        <taxon>Rhodobacterales</taxon>
        <taxon>Roseobacteraceae</taxon>
        <taxon>Jannaschia</taxon>
    </lineage>
</organism>
<evidence type="ECO:0000313" key="6">
    <source>
        <dbReference type="Proteomes" id="UP000245839"/>
    </source>
</evidence>
<protein>
    <submittedName>
        <fullName evidence="5">Flagellar protein FlbT</fullName>
    </submittedName>
</protein>
<dbReference type="Pfam" id="PF07378">
    <property type="entry name" value="FlbT"/>
    <property type="match status" value="1"/>
</dbReference>
<reference evidence="5 7" key="1">
    <citation type="submission" date="2016-10" db="EMBL/GenBank/DDBJ databases">
        <authorList>
            <person name="Cai Z."/>
        </authorList>
    </citation>
    <scope>NUCLEOTIDE SEQUENCE [LARGE SCALE GENOMIC DNA]</scope>
    <source>
        <strain evidence="5 7">DSM 25227</strain>
    </source>
</reference>
<dbReference type="OrthoDB" id="8561314at2"/>
<gene>
    <name evidence="4" type="ORF">BCF38_10930</name>
    <name evidence="5" type="ORF">SAMN05421539_10930</name>
</gene>
<keyword evidence="3" id="KW-0694">RNA-binding</keyword>
<dbReference type="EMBL" id="QGDJ01000009">
    <property type="protein sequence ID" value="PWJ16146.1"/>
    <property type="molecule type" value="Genomic_DNA"/>
</dbReference>
<keyword evidence="2" id="KW-1005">Bacterial flagellum biogenesis</keyword>
<dbReference type="GO" id="GO:1902209">
    <property type="term" value="P:negative regulation of bacterial-type flagellum assembly"/>
    <property type="evidence" value="ECO:0007669"/>
    <property type="project" value="InterPro"/>
</dbReference>
<sequence>MAGLMLKVPTGDRLSLNGAVIENVGRSARLRLLTPGTQLLRLRDAIDPREADTPVGRLCHALQMILVGEGDSEALRSETLAALQPLRHAFVEAADRACIDEIGAHLQEGRDYQALRALGRLRKREAAILMRHGA</sequence>
<keyword evidence="6" id="KW-1185">Reference proteome</keyword>
<dbReference type="InterPro" id="IPR009967">
    <property type="entry name" value="Flagellum_FlbT"/>
</dbReference>
<keyword evidence="5" id="KW-0282">Flagellum</keyword>
<evidence type="ECO:0000256" key="3">
    <source>
        <dbReference type="ARBA" id="ARBA00022884"/>
    </source>
</evidence>
<dbReference type="Proteomes" id="UP000245839">
    <property type="component" value="Unassembled WGS sequence"/>
</dbReference>
<dbReference type="Proteomes" id="UP000251571">
    <property type="component" value="Unassembled WGS sequence"/>
</dbReference>
<accession>A0A2Y9C8H7</accession>
<keyword evidence="1" id="KW-0678">Repressor</keyword>
<evidence type="ECO:0000256" key="1">
    <source>
        <dbReference type="ARBA" id="ARBA00022491"/>
    </source>
</evidence>
<name>A0A2Y9C8H7_9RHOB</name>
<evidence type="ECO:0000313" key="5">
    <source>
        <dbReference type="EMBL" id="SSA49133.1"/>
    </source>
</evidence>
<reference evidence="4 6" key="2">
    <citation type="submission" date="2018-03" db="EMBL/GenBank/DDBJ databases">
        <title>Genomic Encyclopedia of Archaeal and Bacterial Type Strains, Phase II (KMG-II): from individual species to whole genera.</title>
        <authorList>
            <person name="Goeker M."/>
        </authorList>
    </citation>
    <scope>NUCLEOTIDE SEQUENCE [LARGE SCALE GENOMIC DNA]</scope>
    <source>
        <strain evidence="4 6">DSM 25227</strain>
    </source>
</reference>
<dbReference type="GO" id="GO:0006402">
    <property type="term" value="P:mRNA catabolic process"/>
    <property type="evidence" value="ECO:0007669"/>
    <property type="project" value="InterPro"/>
</dbReference>
<evidence type="ECO:0000313" key="7">
    <source>
        <dbReference type="Proteomes" id="UP000251571"/>
    </source>
</evidence>
<dbReference type="EMBL" id="UETC01000009">
    <property type="protein sequence ID" value="SSA49133.1"/>
    <property type="molecule type" value="Genomic_DNA"/>
</dbReference>
<evidence type="ECO:0000313" key="4">
    <source>
        <dbReference type="EMBL" id="PWJ16146.1"/>
    </source>
</evidence>
<dbReference type="GO" id="GO:0048027">
    <property type="term" value="F:mRNA 5'-UTR binding"/>
    <property type="evidence" value="ECO:0007669"/>
    <property type="project" value="InterPro"/>
</dbReference>
<evidence type="ECO:0000256" key="2">
    <source>
        <dbReference type="ARBA" id="ARBA00022795"/>
    </source>
</evidence>
<dbReference type="RefSeq" id="WP_109565360.1">
    <property type="nucleotide sequence ID" value="NZ_QGDJ01000009.1"/>
</dbReference>
<keyword evidence="5" id="KW-0966">Cell projection</keyword>